<name>A0A7W3T799_9ACTN</name>
<dbReference type="InterPro" id="IPR027910">
    <property type="entry name" value="YdiL_sf"/>
</dbReference>
<reference evidence="3" key="1">
    <citation type="submission" date="2019-10" db="EMBL/GenBank/DDBJ databases">
        <title>Streptomyces sp. nov., a novel actinobacterium isolated from alkaline environment.</title>
        <authorList>
            <person name="Golinska P."/>
        </authorList>
    </citation>
    <scope>NUCLEOTIDE SEQUENCE [LARGE SCALE GENOMIC DNA]</scope>
    <source>
        <strain evidence="3">DSM 42108</strain>
    </source>
</reference>
<keyword evidence="3" id="KW-1185">Reference proteome</keyword>
<organism evidence="2 3">
    <name type="scientific">Streptomyces calidiresistens</name>
    <dbReference type="NCBI Taxonomy" id="1485586"/>
    <lineage>
        <taxon>Bacteria</taxon>
        <taxon>Bacillati</taxon>
        <taxon>Actinomycetota</taxon>
        <taxon>Actinomycetes</taxon>
        <taxon>Kitasatosporales</taxon>
        <taxon>Streptomycetaceae</taxon>
        <taxon>Streptomyces</taxon>
    </lineage>
</organism>
<sequence>MSTSSHVQINEVVEDLELYRHFPGRNTSQPAHILLDLKNGTLSASYDVEVGEGTPPEVFYGHTRRYRIPLITAQAANTAMQEIAPLADRILADSSIEWDGNNNVAVLGEDAQEAEEEIREHLGCDRKNPEGAFDPNSLIAEWDIDGVTADTTDSRLEEIEREILTGISEVDEGTPVCPALLPHLKELRDDLAEEDPLTPAELQTAREDLGLTGDLLAKLLGVNPRTLRSWEAGRDPIPGRIRPEIAQVRATTAAAVDAIVQEHDGEDEPSLLTYRSDEDFRATSPDWPLARYSAQWHRRATLRAAERLPGARITYGGDTE</sequence>
<dbReference type="CDD" id="cd00093">
    <property type="entry name" value="HTH_XRE"/>
    <property type="match status" value="1"/>
</dbReference>
<dbReference type="AlphaFoldDB" id="A0A7W3T799"/>
<comment type="caution">
    <text evidence="2">The sequence shown here is derived from an EMBL/GenBank/DDBJ whole genome shotgun (WGS) entry which is preliminary data.</text>
</comment>
<dbReference type="InterPro" id="IPR015060">
    <property type="entry name" value="Aca2_YdiL-like"/>
</dbReference>
<protein>
    <submittedName>
        <fullName evidence="2">DUF1870 family protein</fullName>
    </submittedName>
</protein>
<evidence type="ECO:0000313" key="2">
    <source>
        <dbReference type="EMBL" id="MBB0232248.1"/>
    </source>
</evidence>
<evidence type="ECO:0000259" key="1">
    <source>
        <dbReference type="PROSITE" id="PS50943"/>
    </source>
</evidence>
<proteinExistence type="predicted"/>
<gene>
    <name evidence="2" type="ORF">FOE67_22800</name>
</gene>
<dbReference type="EMBL" id="VKHS01000829">
    <property type="protein sequence ID" value="MBB0232248.1"/>
    <property type="molecule type" value="Genomic_DNA"/>
</dbReference>
<dbReference type="SUPFAM" id="SSF47413">
    <property type="entry name" value="lambda repressor-like DNA-binding domains"/>
    <property type="match status" value="1"/>
</dbReference>
<dbReference type="PROSITE" id="PS50943">
    <property type="entry name" value="HTH_CROC1"/>
    <property type="match status" value="1"/>
</dbReference>
<dbReference type="RefSeq" id="WP_182666791.1">
    <property type="nucleotide sequence ID" value="NZ_VKHS01000829.1"/>
</dbReference>
<dbReference type="Gene3D" id="1.10.3100.10">
    <property type="entry name" value="Putative cytoplasmic protein"/>
    <property type="match status" value="1"/>
</dbReference>
<dbReference type="Pfam" id="PF08965">
    <property type="entry name" value="Aca2_YdiL"/>
    <property type="match status" value="1"/>
</dbReference>
<dbReference type="GO" id="GO:0003677">
    <property type="term" value="F:DNA binding"/>
    <property type="evidence" value="ECO:0007669"/>
    <property type="project" value="InterPro"/>
</dbReference>
<dbReference type="Proteomes" id="UP000530234">
    <property type="component" value="Unassembled WGS sequence"/>
</dbReference>
<evidence type="ECO:0000313" key="3">
    <source>
        <dbReference type="Proteomes" id="UP000530234"/>
    </source>
</evidence>
<dbReference type="InterPro" id="IPR001387">
    <property type="entry name" value="Cro/C1-type_HTH"/>
</dbReference>
<feature type="domain" description="HTH cro/C1-type" evidence="1">
    <location>
        <begin position="202"/>
        <end position="234"/>
    </location>
</feature>
<dbReference type="InterPro" id="IPR010982">
    <property type="entry name" value="Lambda_DNA-bd_dom_sf"/>
</dbReference>
<accession>A0A7W3T799</accession>